<accession>A0A098VS96</accession>
<comment type="similarity">
    <text evidence="1 7">Belongs to the NMT family.</text>
</comment>
<dbReference type="EMBL" id="JMKJ01000177">
    <property type="protein sequence ID" value="KGG51852.1"/>
    <property type="molecule type" value="Genomic_DNA"/>
</dbReference>
<name>A0A098VS96_9MICR</name>
<proteinExistence type="inferred from homology"/>
<dbReference type="Gene3D" id="3.40.630.170">
    <property type="match status" value="1"/>
</dbReference>
<dbReference type="Pfam" id="PF02799">
    <property type="entry name" value="NMT_C"/>
    <property type="match status" value="1"/>
</dbReference>
<dbReference type="Pfam" id="PF01233">
    <property type="entry name" value="NMT"/>
    <property type="match status" value="2"/>
</dbReference>
<evidence type="ECO:0000259" key="9">
    <source>
        <dbReference type="Pfam" id="PF02799"/>
    </source>
</evidence>
<evidence type="ECO:0000313" key="10">
    <source>
        <dbReference type="EMBL" id="KGG51852.1"/>
    </source>
</evidence>
<dbReference type="InterPro" id="IPR022676">
    <property type="entry name" value="NMT_N"/>
</dbReference>
<dbReference type="GeneID" id="25259250"/>
<comment type="caution">
    <text evidence="10">The sequence shown here is derived from an EMBL/GenBank/DDBJ whole genome shotgun (WGS) entry which is preliminary data.</text>
</comment>
<dbReference type="SUPFAM" id="SSF55729">
    <property type="entry name" value="Acyl-CoA N-acyltransferases (Nat)"/>
    <property type="match status" value="4"/>
</dbReference>
<sequence length="463" mass="51723">MYTWLVGQRRHPFWEKQPVAHTPVDLLAVKPVDIGKPLDVQHAASCALPNKALHARTSELAINGEPPVIEGPISGLYWCRLHVENSAELADMVGLLGDHYVEDSPSTLRFAYSADFLRWALEDYVFEMPTTDACGGGAEKDDSSTPSISRLCSHPALIVGIRDSQMTLKGCIAATLMPMHIGKSTAKIALVNFLCVHRELRGHQLAPLLIKELTRLVHAEYGVFQALFSTERILPAPVATCRYWHYPLRVSRLVETGFISKCSEATLAYFNTKYAPERIVAGISQSDYCLRAFREHTDAKVAAELLEAHFAKHFEFRPAFGTSLIRRLMTQRPGVIYSYLLFREEVSVAFGAIYALPSKVLNNNETKVSDGTIPGCEDEIAQCEDSRPNATIDTEAEVETIRVAYLYYTAWRDDEHAEHLLRHLLAEAYKLGFDVCNCLNAAGVSERLLDEGCKFWSGDGFLR</sequence>
<comment type="catalytic activity">
    <reaction evidence="6">
        <text>N-terminal glycyl-[protein] + tetradecanoyl-CoA = N-tetradecanoylglycyl-[protein] + CoA + H(+)</text>
        <dbReference type="Rhea" id="RHEA:15521"/>
        <dbReference type="Rhea" id="RHEA-COMP:12666"/>
        <dbReference type="Rhea" id="RHEA-COMP:12667"/>
        <dbReference type="ChEBI" id="CHEBI:15378"/>
        <dbReference type="ChEBI" id="CHEBI:57287"/>
        <dbReference type="ChEBI" id="CHEBI:57385"/>
        <dbReference type="ChEBI" id="CHEBI:64723"/>
        <dbReference type="ChEBI" id="CHEBI:133050"/>
        <dbReference type="EC" id="2.3.1.97"/>
    </reaction>
</comment>
<evidence type="ECO:0000256" key="7">
    <source>
        <dbReference type="RuleBase" id="RU004178"/>
    </source>
</evidence>
<keyword evidence="5 6" id="KW-0012">Acyltransferase</keyword>
<dbReference type="RefSeq" id="XP_013238279.1">
    <property type="nucleotide sequence ID" value="XM_013382825.1"/>
</dbReference>
<dbReference type="AlphaFoldDB" id="A0A098VS96"/>
<dbReference type="GO" id="GO:0005737">
    <property type="term" value="C:cytoplasm"/>
    <property type="evidence" value="ECO:0007669"/>
    <property type="project" value="TreeGrafter"/>
</dbReference>
<evidence type="ECO:0000313" key="11">
    <source>
        <dbReference type="Proteomes" id="UP000029725"/>
    </source>
</evidence>
<dbReference type="EC" id="2.3.1.97" evidence="2 6"/>
<feature type="domain" description="Glycylpeptide N-tetradecanoyltransferase N-terminal" evidence="8">
    <location>
        <begin position="74"/>
        <end position="122"/>
    </location>
</feature>
<evidence type="ECO:0000256" key="5">
    <source>
        <dbReference type="ARBA" id="ARBA00023315"/>
    </source>
</evidence>
<feature type="domain" description="Glycylpeptide N-tetradecanoyltransferase N-terminal" evidence="8">
    <location>
        <begin position="156"/>
        <end position="241"/>
    </location>
</feature>
<dbReference type="InterPro" id="IPR016181">
    <property type="entry name" value="Acyl_CoA_acyltransferase"/>
</dbReference>
<dbReference type="PANTHER" id="PTHR11377">
    <property type="entry name" value="N-MYRISTOYL TRANSFERASE"/>
    <property type="match status" value="1"/>
</dbReference>
<dbReference type="PANTHER" id="PTHR11377:SF5">
    <property type="entry name" value="GLYCYLPEPTIDE N-TETRADECANOYLTRANSFERASE"/>
    <property type="match status" value="1"/>
</dbReference>
<keyword evidence="4 6" id="KW-0808">Transferase</keyword>
<dbReference type="VEuPathDB" id="MicrosporidiaDB:DI09_25p120"/>
<evidence type="ECO:0000256" key="2">
    <source>
        <dbReference type="ARBA" id="ARBA00012923"/>
    </source>
</evidence>
<gene>
    <name evidence="10" type="ORF">DI09_25p120</name>
</gene>
<dbReference type="OrthoDB" id="60315at2759"/>
<comment type="function">
    <text evidence="6">Adds a myristoyl group to the N-terminal glycine residue of certain cellular proteins.</text>
</comment>
<keyword evidence="11" id="KW-1185">Reference proteome</keyword>
<dbReference type="InterPro" id="IPR000903">
    <property type="entry name" value="NMT"/>
</dbReference>
<evidence type="ECO:0000256" key="6">
    <source>
        <dbReference type="RuleBase" id="RU000586"/>
    </source>
</evidence>
<evidence type="ECO:0000259" key="8">
    <source>
        <dbReference type="Pfam" id="PF01233"/>
    </source>
</evidence>
<organism evidence="10 11">
    <name type="scientific">Mitosporidium daphniae</name>
    <dbReference type="NCBI Taxonomy" id="1485682"/>
    <lineage>
        <taxon>Eukaryota</taxon>
        <taxon>Fungi</taxon>
        <taxon>Fungi incertae sedis</taxon>
        <taxon>Microsporidia</taxon>
        <taxon>Mitosporidium</taxon>
    </lineage>
</organism>
<protein>
    <recommendedName>
        <fullName evidence="3 6">Glycylpeptide N-tetradecanoyltransferase</fullName>
        <ecNumber evidence="2 6">2.3.1.97</ecNumber>
    </recommendedName>
</protein>
<dbReference type="InterPro" id="IPR022677">
    <property type="entry name" value="NMT_C"/>
</dbReference>
<evidence type="ECO:0000256" key="3">
    <source>
        <dbReference type="ARBA" id="ARBA00022240"/>
    </source>
</evidence>
<evidence type="ECO:0000256" key="4">
    <source>
        <dbReference type="ARBA" id="ARBA00022679"/>
    </source>
</evidence>
<feature type="domain" description="Glycylpeptide N-tetradecanoyltransferase C-terminal" evidence="9">
    <location>
        <begin position="391"/>
        <end position="462"/>
    </location>
</feature>
<dbReference type="HOGENOM" id="CLU_590637_0_0_1"/>
<evidence type="ECO:0000256" key="1">
    <source>
        <dbReference type="ARBA" id="ARBA00009469"/>
    </source>
</evidence>
<reference evidence="10 11" key="1">
    <citation type="submission" date="2014-04" db="EMBL/GenBank/DDBJ databases">
        <title>A new species of microsporidia sheds light on the evolution of extreme parasitism.</title>
        <authorList>
            <person name="Haag K.L."/>
            <person name="James T.Y."/>
            <person name="Larsson R."/>
            <person name="Schaer T.M."/>
            <person name="Refardt D."/>
            <person name="Pombert J.-F."/>
            <person name="Ebert D."/>
        </authorList>
    </citation>
    <scope>NUCLEOTIDE SEQUENCE [LARGE SCALE GENOMIC DNA]</scope>
    <source>
        <strain evidence="10 11">UGP3</strain>
        <tissue evidence="10">Spores</tissue>
    </source>
</reference>
<dbReference type="GO" id="GO:0004379">
    <property type="term" value="F:glycylpeptide N-tetradecanoyltransferase activity"/>
    <property type="evidence" value="ECO:0007669"/>
    <property type="project" value="UniProtKB-EC"/>
</dbReference>
<dbReference type="Proteomes" id="UP000029725">
    <property type="component" value="Unassembled WGS sequence"/>
</dbReference>